<feature type="coiled-coil region" evidence="10">
    <location>
        <begin position="489"/>
        <end position="572"/>
    </location>
</feature>
<dbReference type="InterPro" id="IPR016162">
    <property type="entry name" value="Ald_DH_N"/>
</dbReference>
<feature type="active site" evidence="8">
    <location>
        <position position="227"/>
    </location>
</feature>
<evidence type="ECO:0000256" key="8">
    <source>
        <dbReference type="PROSITE-ProRule" id="PRU10007"/>
    </source>
</evidence>
<dbReference type="PROSITE" id="PS00070">
    <property type="entry name" value="ALDEHYDE_DEHYDR_CYS"/>
    <property type="match status" value="1"/>
</dbReference>
<dbReference type="InterPro" id="IPR029510">
    <property type="entry name" value="Ald_DH_CS_GLU"/>
</dbReference>
<comment type="similarity">
    <text evidence="2 9">Belongs to the aldehyde dehydrogenase family.</text>
</comment>
<dbReference type="EMBL" id="LR902522">
    <property type="protein sequence ID" value="CAD7250686.1"/>
    <property type="molecule type" value="Genomic_DNA"/>
</dbReference>
<reference evidence="14" key="1">
    <citation type="submission" date="2020-11" db="EMBL/GenBank/DDBJ databases">
        <authorList>
            <person name="Tran Van P."/>
        </authorList>
    </citation>
    <scope>NUCLEOTIDE SEQUENCE</scope>
</reference>
<dbReference type="PANTHER" id="PTHR43353">
    <property type="entry name" value="SUCCINATE-SEMIALDEHYDE DEHYDROGENASE, MITOCHONDRIAL"/>
    <property type="match status" value="1"/>
</dbReference>
<dbReference type="GO" id="GO:0009450">
    <property type="term" value="P:gamma-aminobutyric acid catabolic process"/>
    <property type="evidence" value="ECO:0007669"/>
    <property type="project" value="TreeGrafter"/>
</dbReference>
<feature type="coiled-coil region" evidence="10">
    <location>
        <begin position="599"/>
        <end position="626"/>
    </location>
</feature>
<feature type="region of interest" description="Disordered" evidence="11">
    <location>
        <begin position="799"/>
        <end position="820"/>
    </location>
</feature>
<dbReference type="EMBL" id="CAJPEV010003005">
    <property type="protein sequence ID" value="CAG0898658.1"/>
    <property type="molecule type" value="Genomic_DNA"/>
</dbReference>
<evidence type="ECO:0000259" key="13">
    <source>
        <dbReference type="Pfam" id="PF16516"/>
    </source>
</evidence>
<dbReference type="InterPro" id="IPR016161">
    <property type="entry name" value="Ald_DH/histidinol_DH"/>
</dbReference>
<evidence type="ECO:0000256" key="6">
    <source>
        <dbReference type="ARBA" id="ARBA00023054"/>
    </source>
</evidence>
<dbReference type="EC" id="1.2.1.24" evidence="3"/>
<sequence>MAINASLLAPMEKLAFGGTRAMLRRSPRIFADLGLRLNPERGSLLLAWSMKMMEQQEELAKIMTAEQGKPLTESRGEIAYAASFLQWFAEEGRRILGDVIPSPYKDRQMFAMKFPIGVAGLITPWNFPSAMITRKAGAALAAGCTCVVKPAEDTPLSALALAAIAEEVGVPRGVFNVVTGSRETTPEIGKLLCEHPNVGVLSFTGSTEVGKILYKQCASGVKRLALELGGNAPFIVFNSASVSKAVQSAMASKFRNMGQTCVCANRFLVQEGIHDEFVSRLKEAMVKELVLGDGLNSGVTQGPLVNQQQINRIDELVRDAVSRGAKLVMGGKKAEDLGPLYFEPTLLVDVKTEMPCFQEEQFGPVVTIVKFKTEEEALKIANKSRRGLSGYIFSQDIKQVFRVVKKLEVGILGANEALLSSCEAPFGGVKESGIGREGSHFGIEEYLEVKYVCIDTLRQNNMSLRQQLETFNTWREEVRRGNFEQSDKFQRLGAILNNQRREIDGLRNQLRGFSTRDGPEMEKLRATEHMNDELLAERARLLSHRSRLEKDIRALQGELAQAKTTLERFKIDNWELKAALSTSEMKRREETCDEESFLIKTLQAQLEGEREQRQHLEKSIEELKCKSFEVTDSPLLGGSIDYFQLRESLHKSKVKLSHMEGSGTSPTKDVMDDFLASVTPLITNCEVLLELTEELEKRVNLPSQSHTYAELQLKMYKERCDQLTAQLLTWEERGHDTEKQCKDLEIIPVLEAQLEIYKQDFEAERAAREKLVGEKDSLMKENDFLRQQIRIVREAHGELGEGEGDTGGGEGSPSQQPCPKCNLPFTNMDALREHVNQCLDTVMWPGS</sequence>
<keyword evidence="5 9" id="KW-0560">Oxidoreductase</keyword>
<dbReference type="InterPro" id="IPR015590">
    <property type="entry name" value="Aldehyde_DH_dom"/>
</dbReference>
<evidence type="ECO:0000313" key="14">
    <source>
        <dbReference type="EMBL" id="CAD7250686.1"/>
    </source>
</evidence>
<evidence type="ECO:0000259" key="12">
    <source>
        <dbReference type="Pfam" id="PF00171"/>
    </source>
</evidence>
<dbReference type="SUPFAM" id="SSF53720">
    <property type="entry name" value="ALDH-like"/>
    <property type="match status" value="1"/>
</dbReference>
<evidence type="ECO:0000313" key="15">
    <source>
        <dbReference type="Proteomes" id="UP000677054"/>
    </source>
</evidence>
<dbReference type="InterPro" id="IPR032419">
    <property type="entry name" value="CC2-LZ_dom"/>
</dbReference>
<keyword evidence="6 10" id="KW-0175">Coiled coil</keyword>
<dbReference type="OrthoDB" id="6336534at2759"/>
<evidence type="ECO:0000256" key="7">
    <source>
        <dbReference type="ARBA" id="ARBA00030806"/>
    </source>
</evidence>
<feature type="domain" description="NF-kappa-B essential modulator NEMO CC2-LZ" evidence="13">
    <location>
        <begin position="707"/>
        <end position="789"/>
    </location>
</feature>
<dbReference type="Gene3D" id="1.20.5.990">
    <property type="entry name" value="Nemo cc2-lz domain - 1d5 darpin complex"/>
    <property type="match status" value="1"/>
</dbReference>
<feature type="coiled-coil region" evidence="10">
    <location>
        <begin position="768"/>
        <end position="795"/>
    </location>
</feature>
<proteinExistence type="inferred from homology"/>
<dbReference type="AlphaFoldDB" id="A0A7R9AAQ7"/>
<dbReference type="FunFam" id="3.40.605.10:FF:000005">
    <property type="entry name" value="Succinate-semialdehyde dehydrogenase I"/>
    <property type="match status" value="1"/>
</dbReference>
<keyword evidence="15" id="KW-1185">Reference proteome</keyword>
<feature type="domain" description="Aldehyde dehydrogenase" evidence="12">
    <location>
        <begin position="39"/>
        <end position="452"/>
    </location>
</feature>
<dbReference type="CDD" id="cd07103">
    <property type="entry name" value="ALDH_F5_SSADH_GabD"/>
    <property type="match status" value="1"/>
</dbReference>
<dbReference type="PANTHER" id="PTHR43353:SF5">
    <property type="entry name" value="SUCCINATE-SEMIALDEHYDE DEHYDROGENASE, MITOCHONDRIAL"/>
    <property type="match status" value="1"/>
</dbReference>
<evidence type="ECO:0000256" key="11">
    <source>
        <dbReference type="SAM" id="MobiDB-lite"/>
    </source>
</evidence>
<dbReference type="InterPro" id="IPR016160">
    <property type="entry name" value="Ald_DH_CS_CYS"/>
</dbReference>
<comment type="pathway">
    <text evidence="1">Amino-acid degradation; 4-aminobutanoate degradation.</text>
</comment>
<dbReference type="Gene3D" id="3.40.309.10">
    <property type="entry name" value="Aldehyde Dehydrogenase, Chain A, domain 2"/>
    <property type="match status" value="1"/>
</dbReference>
<dbReference type="Pfam" id="PF16516">
    <property type="entry name" value="CC2-LZ"/>
    <property type="match status" value="1"/>
</dbReference>
<organism evidence="14">
    <name type="scientific">Darwinula stevensoni</name>
    <dbReference type="NCBI Taxonomy" id="69355"/>
    <lineage>
        <taxon>Eukaryota</taxon>
        <taxon>Metazoa</taxon>
        <taxon>Ecdysozoa</taxon>
        <taxon>Arthropoda</taxon>
        <taxon>Crustacea</taxon>
        <taxon>Oligostraca</taxon>
        <taxon>Ostracoda</taxon>
        <taxon>Podocopa</taxon>
        <taxon>Podocopida</taxon>
        <taxon>Darwinulocopina</taxon>
        <taxon>Darwinuloidea</taxon>
        <taxon>Darwinulidae</taxon>
        <taxon>Darwinula</taxon>
    </lineage>
</organism>
<evidence type="ECO:0000256" key="1">
    <source>
        <dbReference type="ARBA" id="ARBA00005176"/>
    </source>
</evidence>
<evidence type="ECO:0000256" key="3">
    <source>
        <dbReference type="ARBA" id="ARBA00013051"/>
    </source>
</evidence>
<accession>A0A7R9AAQ7</accession>
<dbReference type="GO" id="GO:0005739">
    <property type="term" value="C:mitochondrion"/>
    <property type="evidence" value="ECO:0007669"/>
    <property type="project" value="TreeGrafter"/>
</dbReference>
<evidence type="ECO:0000256" key="5">
    <source>
        <dbReference type="ARBA" id="ARBA00023002"/>
    </source>
</evidence>
<evidence type="ECO:0000256" key="10">
    <source>
        <dbReference type="SAM" id="Coils"/>
    </source>
</evidence>
<dbReference type="GO" id="GO:0004777">
    <property type="term" value="F:succinate-semialdehyde dehydrogenase (NAD+) activity"/>
    <property type="evidence" value="ECO:0007669"/>
    <property type="project" value="UniProtKB-EC"/>
</dbReference>
<dbReference type="InterPro" id="IPR016163">
    <property type="entry name" value="Ald_DH_C"/>
</dbReference>
<evidence type="ECO:0000256" key="9">
    <source>
        <dbReference type="RuleBase" id="RU003345"/>
    </source>
</evidence>
<protein>
    <recommendedName>
        <fullName evidence="4">Succinate-semialdehyde dehydrogenase, mitochondrial</fullName>
        <ecNumber evidence="3">1.2.1.24</ecNumber>
    </recommendedName>
    <alternativeName>
        <fullName evidence="7">NAD(+)-dependent succinic semialdehyde dehydrogenase</fullName>
    </alternativeName>
</protein>
<dbReference type="FunFam" id="3.40.309.10:FF:000004">
    <property type="entry name" value="Succinate-semialdehyde dehydrogenase I"/>
    <property type="match status" value="1"/>
</dbReference>
<evidence type="ECO:0000256" key="2">
    <source>
        <dbReference type="ARBA" id="ARBA00009986"/>
    </source>
</evidence>
<dbReference type="PROSITE" id="PS00687">
    <property type="entry name" value="ALDEHYDE_DEHYDR_GLU"/>
    <property type="match status" value="1"/>
</dbReference>
<dbReference type="InterPro" id="IPR050740">
    <property type="entry name" value="Aldehyde_DH_Superfamily"/>
</dbReference>
<dbReference type="Gene3D" id="3.40.605.10">
    <property type="entry name" value="Aldehyde Dehydrogenase, Chain A, domain 1"/>
    <property type="match status" value="1"/>
</dbReference>
<evidence type="ECO:0000256" key="4">
    <source>
        <dbReference type="ARBA" id="ARBA00019842"/>
    </source>
</evidence>
<gene>
    <name evidence="14" type="ORF">DSTB1V02_LOCUS10456</name>
</gene>
<dbReference type="Pfam" id="PF00171">
    <property type="entry name" value="Aldedh"/>
    <property type="match status" value="1"/>
</dbReference>
<name>A0A7R9AAQ7_9CRUS</name>
<dbReference type="Proteomes" id="UP000677054">
    <property type="component" value="Unassembled WGS sequence"/>
</dbReference>